<keyword evidence="2" id="KW-0238">DNA-binding</keyword>
<evidence type="ECO:0000313" key="2">
    <source>
        <dbReference type="EMBL" id="RGV57671.1"/>
    </source>
</evidence>
<dbReference type="InterPro" id="IPR041657">
    <property type="entry name" value="HTH_17"/>
</dbReference>
<evidence type="ECO:0000259" key="1">
    <source>
        <dbReference type="Pfam" id="PF12728"/>
    </source>
</evidence>
<dbReference type="Proteomes" id="UP000286270">
    <property type="component" value="Unassembled WGS sequence"/>
</dbReference>
<dbReference type="Pfam" id="PF12728">
    <property type="entry name" value="HTH_17"/>
    <property type="match status" value="1"/>
</dbReference>
<comment type="caution">
    <text evidence="2">The sequence shown here is derived from an EMBL/GenBank/DDBJ whole genome shotgun (WGS) entry which is preliminary data.</text>
</comment>
<organism evidence="2 3">
    <name type="scientific">Bacteroides fragilis</name>
    <dbReference type="NCBI Taxonomy" id="817"/>
    <lineage>
        <taxon>Bacteria</taxon>
        <taxon>Pseudomonadati</taxon>
        <taxon>Bacteroidota</taxon>
        <taxon>Bacteroidia</taxon>
        <taxon>Bacteroidales</taxon>
        <taxon>Bacteroidaceae</taxon>
        <taxon>Bacteroides</taxon>
    </lineage>
</organism>
<feature type="domain" description="Helix-turn-helix" evidence="1">
    <location>
        <begin position="16"/>
        <end position="65"/>
    </location>
</feature>
<proteinExistence type="predicted"/>
<dbReference type="AlphaFoldDB" id="A0A412YJU2"/>
<sequence length="68" mass="7946">MARKITGKVETVAKKWLSKTEAMAYLGVSEDYLMTLRNAAEISFSQRERMIWYDLASIERFLTRNKVV</sequence>
<protein>
    <submittedName>
        <fullName evidence="2">DNA-binding protein</fullName>
    </submittedName>
</protein>
<gene>
    <name evidence="2" type="ORF">DWW08_04635</name>
</gene>
<evidence type="ECO:0000313" key="3">
    <source>
        <dbReference type="Proteomes" id="UP000286270"/>
    </source>
</evidence>
<name>A0A412YJU2_BACFG</name>
<accession>A0A412YJU2</accession>
<dbReference type="RefSeq" id="WP_122141902.1">
    <property type="nucleotide sequence ID" value="NZ_JAFKPQ010000002.1"/>
</dbReference>
<dbReference type="GO" id="GO:0003677">
    <property type="term" value="F:DNA binding"/>
    <property type="evidence" value="ECO:0007669"/>
    <property type="project" value="UniProtKB-KW"/>
</dbReference>
<reference evidence="2 3" key="1">
    <citation type="submission" date="2018-08" db="EMBL/GenBank/DDBJ databases">
        <title>A genome reference for cultivated species of the human gut microbiota.</title>
        <authorList>
            <person name="Zou Y."/>
            <person name="Xue W."/>
            <person name="Luo G."/>
        </authorList>
    </citation>
    <scope>NUCLEOTIDE SEQUENCE [LARGE SCALE GENOMIC DNA]</scope>
    <source>
        <strain evidence="2 3">AF14-26</strain>
    </source>
</reference>
<dbReference type="EMBL" id="QRZH01000003">
    <property type="protein sequence ID" value="RGV57671.1"/>
    <property type="molecule type" value="Genomic_DNA"/>
</dbReference>